<evidence type="ECO:0000256" key="2">
    <source>
        <dbReference type="SAM" id="SignalP"/>
    </source>
</evidence>
<evidence type="ECO:0000313" key="4">
    <source>
        <dbReference type="EMBL" id="KAK7089779.1"/>
    </source>
</evidence>
<feature type="signal peptide" evidence="2">
    <location>
        <begin position="1"/>
        <end position="18"/>
    </location>
</feature>
<organism evidence="4 5">
    <name type="scientific">Littorina saxatilis</name>
    <dbReference type="NCBI Taxonomy" id="31220"/>
    <lineage>
        <taxon>Eukaryota</taxon>
        <taxon>Metazoa</taxon>
        <taxon>Spiralia</taxon>
        <taxon>Lophotrochozoa</taxon>
        <taxon>Mollusca</taxon>
        <taxon>Gastropoda</taxon>
        <taxon>Caenogastropoda</taxon>
        <taxon>Littorinimorpha</taxon>
        <taxon>Littorinoidea</taxon>
        <taxon>Littorinidae</taxon>
        <taxon>Littorina</taxon>
    </lineage>
</organism>
<dbReference type="InterPro" id="IPR013783">
    <property type="entry name" value="Ig-like_fold"/>
</dbReference>
<evidence type="ECO:0000259" key="3">
    <source>
        <dbReference type="PROSITE" id="PS50853"/>
    </source>
</evidence>
<feature type="domain" description="Fibronectin type-III" evidence="3">
    <location>
        <begin position="383"/>
        <end position="468"/>
    </location>
</feature>
<dbReference type="PROSITE" id="PS50853">
    <property type="entry name" value="FN3"/>
    <property type="match status" value="5"/>
</dbReference>
<evidence type="ECO:0000313" key="5">
    <source>
        <dbReference type="Proteomes" id="UP001374579"/>
    </source>
</evidence>
<reference evidence="4 5" key="1">
    <citation type="submission" date="2024-02" db="EMBL/GenBank/DDBJ databases">
        <title>Chromosome-scale genome assembly of the rough periwinkle Littorina saxatilis.</title>
        <authorList>
            <person name="De Jode A."/>
            <person name="Faria R."/>
            <person name="Formenti G."/>
            <person name="Sims Y."/>
            <person name="Smith T.P."/>
            <person name="Tracey A."/>
            <person name="Wood J.M.D."/>
            <person name="Zagrodzka Z.B."/>
            <person name="Johannesson K."/>
            <person name="Butlin R.K."/>
            <person name="Leder E.H."/>
        </authorList>
    </citation>
    <scope>NUCLEOTIDE SEQUENCE [LARGE SCALE GENOMIC DNA]</scope>
    <source>
        <strain evidence="4">Snail1</strain>
        <tissue evidence="4">Muscle</tissue>
    </source>
</reference>
<name>A0AAN9FZM3_9CAEN</name>
<gene>
    <name evidence="4" type="ORF">V1264_024245</name>
</gene>
<dbReference type="SMART" id="SM00060">
    <property type="entry name" value="FN3"/>
    <property type="match status" value="5"/>
</dbReference>
<dbReference type="InterPro" id="IPR036116">
    <property type="entry name" value="FN3_sf"/>
</dbReference>
<sequence>MKSFLNFCLLVVAFSARAASNVRVTTVTSSTITVTWSVTESEGVTSYRVRVSQPNSGMFHETEVDDRSNGMTIEHLDPDTEYEIRVMAVKENGYQDLLRIITATTAPAAPSVQVTTVTSSSITVTWSVTESEGVIAYRVMVSNPRSGLFHENEVDVSAHETTVDQLDPDTEYEIRVMAVKEYGYQGVLGVITSTTAPVAPSVQVTTVTSSSITVTWSVTESEGVIAYRVMVSNPRSGLFHENEVDVSAHETTVDHLDPDTEYEIRVMAVKEYGYQGVLGVITSTTAPVAPSVQVTTVTSSSITVTWSVTESEGVIAYRVMVSNPRSGLFHENEVDVSAHETTVDHLDPDTEYEIRVMAVKEYGYQGVLGVITSTTAAQSLPDVRVTTVTSSSITVTWSVTESEGVTSYRVRVSEPNSGLFHQIEVDGGAHGTTIEHLEPDTEYELQVIPETLYRLLTPSEIMTVKTTQ</sequence>
<dbReference type="PANTHER" id="PTHR46708:SF2">
    <property type="entry name" value="FIBRONECTIN TYPE-III DOMAIN-CONTAINING PROTEIN"/>
    <property type="match status" value="1"/>
</dbReference>
<dbReference type="EMBL" id="JBAMIC010000569">
    <property type="protein sequence ID" value="KAK7089779.1"/>
    <property type="molecule type" value="Genomic_DNA"/>
</dbReference>
<feature type="domain" description="Fibronectin type-III" evidence="3">
    <location>
        <begin position="286"/>
        <end position="382"/>
    </location>
</feature>
<dbReference type="Pfam" id="PF00041">
    <property type="entry name" value="fn3"/>
    <property type="match status" value="5"/>
</dbReference>
<comment type="caution">
    <text evidence="4">The sequence shown here is derived from an EMBL/GenBank/DDBJ whole genome shotgun (WGS) entry which is preliminary data.</text>
</comment>
<keyword evidence="1" id="KW-0677">Repeat</keyword>
<dbReference type="CDD" id="cd00063">
    <property type="entry name" value="FN3"/>
    <property type="match status" value="5"/>
</dbReference>
<feature type="domain" description="Fibronectin type-III" evidence="3">
    <location>
        <begin position="200"/>
        <end position="285"/>
    </location>
</feature>
<evidence type="ECO:0000256" key="1">
    <source>
        <dbReference type="ARBA" id="ARBA00022737"/>
    </source>
</evidence>
<dbReference type="Gene3D" id="2.60.40.10">
    <property type="entry name" value="Immunoglobulins"/>
    <property type="match status" value="5"/>
</dbReference>
<dbReference type="PANTHER" id="PTHR46708">
    <property type="entry name" value="TENASCIN"/>
    <property type="match status" value="1"/>
</dbReference>
<dbReference type="AlphaFoldDB" id="A0AAN9FZM3"/>
<dbReference type="Proteomes" id="UP001374579">
    <property type="component" value="Unassembled WGS sequence"/>
</dbReference>
<dbReference type="InterPro" id="IPR050991">
    <property type="entry name" value="ECM_Regulatory_Proteins"/>
</dbReference>
<dbReference type="SUPFAM" id="SSF49265">
    <property type="entry name" value="Fibronectin type III"/>
    <property type="match status" value="3"/>
</dbReference>
<feature type="domain" description="Fibronectin type-III" evidence="3">
    <location>
        <begin position="18"/>
        <end position="108"/>
    </location>
</feature>
<accession>A0AAN9FZM3</accession>
<proteinExistence type="predicted"/>
<keyword evidence="2" id="KW-0732">Signal</keyword>
<dbReference type="InterPro" id="IPR003961">
    <property type="entry name" value="FN3_dom"/>
</dbReference>
<feature type="chain" id="PRO_5043049202" description="Fibronectin type-III domain-containing protein" evidence="2">
    <location>
        <begin position="19"/>
        <end position="468"/>
    </location>
</feature>
<keyword evidence="5" id="KW-1185">Reference proteome</keyword>
<feature type="domain" description="Fibronectin type-III" evidence="3">
    <location>
        <begin position="109"/>
        <end position="199"/>
    </location>
</feature>
<protein>
    <recommendedName>
        <fullName evidence="3">Fibronectin type-III domain-containing protein</fullName>
    </recommendedName>
</protein>